<organism evidence="1 2">
    <name type="scientific">Hymenobacter negativus</name>
    <dbReference type="NCBI Taxonomy" id="2795026"/>
    <lineage>
        <taxon>Bacteria</taxon>
        <taxon>Pseudomonadati</taxon>
        <taxon>Bacteroidota</taxon>
        <taxon>Cytophagia</taxon>
        <taxon>Cytophagales</taxon>
        <taxon>Hymenobacteraceae</taxon>
        <taxon>Hymenobacter</taxon>
    </lineage>
</organism>
<sequence>MHFLYVDESGDPGRYNGSNTPHFILNGLVIPEEEWAAGLARMLAFREGVKQATGLPKKVEFHSSELIRPHKLDAYKQIHKSVRVRLLRDFVGLMPTFFPKARILSVCLDKQQLTAETNYQEIAWRLLLRGFDAFLKSQNQLGLVVSDDTNETALRLLFRSMRKESRPIIAILEDVVCRQSIHSYYVQAVDAIAFCLYQQEYPKGSTRKFNLHQLFKTLDTMLLKTAAPADPQGIIRA</sequence>
<gene>
    <name evidence="1" type="ORF">J4E00_14245</name>
</gene>
<proteinExistence type="predicted"/>
<comment type="caution">
    <text evidence="1">The sequence shown here is derived from an EMBL/GenBank/DDBJ whole genome shotgun (WGS) entry which is preliminary data.</text>
</comment>
<accession>A0ABS3QGU9</accession>
<reference evidence="1 2" key="1">
    <citation type="submission" date="2021-03" db="EMBL/GenBank/DDBJ databases">
        <authorList>
            <person name="Kim M.K."/>
        </authorList>
    </citation>
    <scope>NUCLEOTIDE SEQUENCE [LARGE SCALE GENOMIC DNA]</scope>
    <source>
        <strain evidence="1 2">BT442</strain>
    </source>
</reference>
<evidence type="ECO:0000313" key="1">
    <source>
        <dbReference type="EMBL" id="MBO2010218.1"/>
    </source>
</evidence>
<dbReference type="EMBL" id="JAGETZ010000006">
    <property type="protein sequence ID" value="MBO2010218.1"/>
    <property type="molecule type" value="Genomic_DNA"/>
</dbReference>
<dbReference type="Pfam" id="PF12686">
    <property type="entry name" value="DUF3800"/>
    <property type="match status" value="1"/>
</dbReference>
<keyword evidence="2" id="KW-1185">Reference proteome</keyword>
<evidence type="ECO:0000313" key="2">
    <source>
        <dbReference type="Proteomes" id="UP000664369"/>
    </source>
</evidence>
<dbReference type="RefSeq" id="WP_208175855.1">
    <property type="nucleotide sequence ID" value="NZ_JAGETZ010000006.1"/>
</dbReference>
<protein>
    <submittedName>
        <fullName evidence="1">DUF3800 domain-containing protein</fullName>
    </submittedName>
</protein>
<dbReference type="InterPro" id="IPR024524">
    <property type="entry name" value="DUF3800"/>
</dbReference>
<name>A0ABS3QGU9_9BACT</name>
<dbReference type="Proteomes" id="UP000664369">
    <property type="component" value="Unassembled WGS sequence"/>
</dbReference>